<dbReference type="Gene3D" id="3.90.215.10">
    <property type="entry name" value="Gamma Fibrinogen, chain A, domain 1"/>
    <property type="match status" value="1"/>
</dbReference>
<organism evidence="1 2">
    <name type="scientific">Anopheles gambiae</name>
    <name type="common">African malaria mosquito</name>
    <dbReference type="NCBI Taxonomy" id="7165"/>
    <lineage>
        <taxon>Eukaryota</taxon>
        <taxon>Metazoa</taxon>
        <taxon>Ecdysozoa</taxon>
        <taxon>Arthropoda</taxon>
        <taxon>Hexapoda</taxon>
        <taxon>Insecta</taxon>
        <taxon>Pterygota</taxon>
        <taxon>Neoptera</taxon>
        <taxon>Endopterygota</taxon>
        <taxon>Diptera</taxon>
        <taxon>Nematocera</taxon>
        <taxon>Culicoidea</taxon>
        <taxon>Culicidae</taxon>
        <taxon>Anophelinae</taxon>
        <taxon>Anopheles</taxon>
    </lineage>
</organism>
<dbReference type="EMBL" id="AAAB01008816">
    <property type="status" value="NOT_ANNOTATED_CDS"/>
    <property type="molecule type" value="Genomic_DNA"/>
</dbReference>
<name>A0A1S4H649_ANOGA</name>
<keyword evidence="2" id="KW-1185">Reference proteome</keyword>
<dbReference type="CDD" id="cd00087">
    <property type="entry name" value="FReD"/>
    <property type="match status" value="1"/>
</dbReference>
<dbReference type="EnsemblMetazoa" id="AGAP011231-RA">
    <property type="protein sequence ID" value="AGAP011231-PA"/>
    <property type="gene ID" value="AGAP011231"/>
</dbReference>
<dbReference type="FunCoup" id="A0A1S4H649">
    <property type="interactions" value="3"/>
</dbReference>
<proteinExistence type="predicted"/>
<reference evidence="1 2" key="1">
    <citation type="journal article" date="2002" name="Science">
        <title>The genome sequence of the malaria mosquito Anopheles gambiae.</title>
        <authorList>
            <person name="Holt R.A."/>
            <person name="Subramanian G.M."/>
            <person name="Halpern A."/>
            <person name="Sutton G.G."/>
            <person name="Charlab R."/>
            <person name="Nusskern D.R."/>
            <person name="Wincker P."/>
            <person name="Clark A.G."/>
            <person name="Ribeiro J.M."/>
            <person name="Wides R."/>
            <person name="Salzberg S.L."/>
            <person name="Loftus B."/>
            <person name="Yandell M."/>
            <person name="Majoros W.H."/>
            <person name="Rusch D.B."/>
            <person name="Lai Z."/>
            <person name="Kraft C.L."/>
            <person name="Abril J.F."/>
            <person name="Anthouard V."/>
            <person name="Arensburger P."/>
            <person name="Atkinson P.W."/>
            <person name="Baden H."/>
            <person name="de Berardinis V."/>
            <person name="Baldwin D."/>
            <person name="Benes V."/>
            <person name="Biedler J."/>
            <person name="Blass C."/>
            <person name="Bolanos R."/>
            <person name="Boscus D."/>
            <person name="Barnstead M."/>
            <person name="Cai S."/>
            <person name="Center A."/>
            <person name="Chaturverdi K."/>
            <person name="Christophides G.K."/>
            <person name="Chrystal M.A."/>
            <person name="Clamp M."/>
            <person name="Cravchik A."/>
            <person name="Curwen V."/>
            <person name="Dana A."/>
            <person name="Delcher A."/>
            <person name="Dew I."/>
            <person name="Evans C.A."/>
            <person name="Flanigan M."/>
            <person name="Grundschober-Freimoser A."/>
            <person name="Friedli L."/>
            <person name="Gu Z."/>
            <person name="Guan P."/>
            <person name="Guigo R."/>
            <person name="Hillenmeyer M.E."/>
            <person name="Hladun S.L."/>
            <person name="Hogan J.R."/>
            <person name="Hong Y.S."/>
            <person name="Hoover J."/>
            <person name="Jaillon O."/>
            <person name="Ke Z."/>
            <person name="Kodira C."/>
            <person name="Kokoza E."/>
            <person name="Koutsos A."/>
            <person name="Letunic I."/>
            <person name="Levitsky A."/>
            <person name="Liang Y."/>
            <person name="Lin J.J."/>
            <person name="Lobo N.F."/>
            <person name="Lopez J.R."/>
            <person name="Malek J.A."/>
            <person name="McIntosh T.C."/>
            <person name="Meister S."/>
            <person name="Miller J."/>
            <person name="Mobarry C."/>
            <person name="Mongin E."/>
            <person name="Murphy S.D."/>
            <person name="O'Brochta D.A."/>
            <person name="Pfannkoch C."/>
            <person name="Qi R."/>
            <person name="Regier M.A."/>
            <person name="Remington K."/>
            <person name="Shao H."/>
            <person name="Sharakhova M.V."/>
            <person name="Sitter C.D."/>
            <person name="Shetty J."/>
            <person name="Smith T.J."/>
            <person name="Strong R."/>
            <person name="Sun J."/>
            <person name="Thomasova D."/>
            <person name="Ton L.Q."/>
            <person name="Topalis P."/>
            <person name="Tu Z."/>
            <person name="Unger M.F."/>
            <person name="Walenz B."/>
            <person name="Wang A."/>
            <person name="Wang J."/>
            <person name="Wang M."/>
            <person name="Wang X."/>
            <person name="Woodford K.J."/>
            <person name="Wortman J.R."/>
            <person name="Wu M."/>
            <person name="Yao A."/>
            <person name="Zdobnov E.M."/>
            <person name="Zhang H."/>
            <person name="Zhao Q."/>
            <person name="Zhao S."/>
            <person name="Zhu S.C."/>
            <person name="Zhimulev I."/>
            <person name="Coluzzi M."/>
            <person name="della Torre A."/>
            <person name="Roth C.W."/>
            <person name="Louis C."/>
            <person name="Kalush F."/>
            <person name="Mural R.J."/>
            <person name="Myers E.W."/>
            <person name="Adams M.D."/>
            <person name="Smith H.O."/>
            <person name="Broder S."/>
            <person name="Gardner M.J."/>
            <person name="Fraser C.M."/>
            <person name="Birney E."/>
            <person name="Bork P."/>
            <person name="Brey P.T."/>
            <person name="Venter J.C."/>
            <person name="Weissenbach J."/>
            <person name="Kafatos F.C."/>
            <person name="Collins F.H."/>
            <person name="Hoffman S.L."/>
        </authorList>
    </citation>
    <scope>NUCLEOTIDE SEQUENCE [LARGE SCALE GENOMIC DNA]</scope>
    <source>
        <strain evidence="1 2">PEST</strain>
    </source>
</reference>
<reference evidence="1" key="3">
    <citation type="submission" date="2021-01" db="UniProtKB">
        <authorList>
            <consortium name="EnsemblMetazoa"/>
        </authorList>
    </citation>
    <scope>IDENTIFICATION</scope>
    <source>
        <strain evidence="1">PEST</strain>
    </source>
</reference>
<evidence type="ECO:0000313" key="2">
    <source>
        <dbReference type="Proteomes" id="UP000007062"/>
    </source>
</evidence>
<dbReference type="InterPro" id="IPR014716">
    <property type="entry name" value="Fibrinogen_a/b/g_C_1"/>
</dbReference>
<dbReference type="GO" id="GO:0005615">
    <property type="term" value="C:extracellular space"/>
    <property type="evidence" value="ECO:0000318"/>
    <property type="project" value="GO_Central"/>
</dbReference>
<dbReference type="Pfam" id="PF00147">
    <property type="entry name" value="Fibrinogen_C"/>
    <property type="match status" value="1"/>
</dbReference>
<dbReference type="PANTHER" id="PTHR19143:SF327">
    <property type="entry name" value="FI21813P1-RELATED"/>
    <property type="match status" value="1"/>
</dbReference>
<dbReference type="PANTHER" id="PTHR19143">
    <property type="entry name" value="FIBRINOGEN/TENASCIN/ANGIOPOEITIN"/>
    <property type="match status" value="1"/>
</dbReference>
<dbReference type="Proteomes" id="UP000007062">
    <property type="component" value="Chromosome 3L"/>
</dbReference>
<dbReference type="SMART" id="SM00186">
    <property type="entry name" value="FBG"/>
    <property type="match status" value="1"/>
</dbReference>
<protein>
    <submittedName>
        <fullName evidence="1">Uncharacterized protein</fullName>
    </submittedName>
</protein>
<dbReference type="InParanoid" id="A0A1S4H649"/>
<dbReference type="SUPFAM" id="SSF56496">
    <property type="entry name" value="Fibrinogen C-terminal domain-like"/>
    <property type="match status" value="1"/>
</dbReference>
<dbReference type="InterPro" id="IPR002181">
    <property type="entry name" value="Fibrinogen_a/b/g_C_dom"/>
</dbReference>
<dbReference type="PROSITE" id="PS00514">
    <property type="entry name" value="FIBRINOGEN_C_1"/>
    <property type="match status" value="1"/>
</dbReference>
<dbReference type="VEuPathDB" id="VectorBase:AGAMI1_010657"/>
<dbReference type="PROSITE" id="PS51406">
    <property type="entry name" value="FIBRINOGEN_C_2"/>
    <property type="match status" value="1"/>
</dbReference>
<dbReference type="VEuPathDB" id="VectorBase:AGAP011231"/>
<reference evidence="1 2" key="2">
    <citation type="journal article" date="2004" name="Trends Parasitol.">
        <title>The Anopheles gambiae genome: an update.</title>
        <authorList>
            <person name="Mongin E."/>
            <person name="Louis C."/>
            <person name="Holt R.A."/>
            <person name="Birney E."/>
            <person name="Collins F.H."/>
        </authorList>
    </citation>
    <scope>NUCLEOTIDE SEQUENCE [LARGE SCALE GENOMIC DNA]</scope>
    <source>
        <strain evidence="1 2">PEST</strain>
    </source>
</reference>
<dbReference type="AlphaFoldDB" id="A0A1S4H649"/>
<accession>A0A1S4H649</accession>
<sequence>MYVFKVTLCLALIVFPPAVHGDELDVTESTLEGFQYQTLTAKLDYLQHKFTEMDFAIKEERKAIDEKLEHQKNVSEWILSIMNQQSQTLRHNLSEVTGAISTLNQRMVSNFMALHIQSNEMLTVQIANANYKRLRKDVQMLLSNQDLAQFMISSGFNLQSVSFRSCKKTPSKRSGKYLMQPTENDEPFIGYCEQTSFGGGWLVFQYRFNGSVDFYRDWVEYRNGFGSVDGEFWLGLEHLHRITRARKHELLVELKDFEGNYKYARYSEFEIGSEGVHYQLKQLGTYTGAAGDSLTYHKGMTFTTKDKDNDESGSKNCAENYDGAWWYGNCYASNLNGVYMNRTDAKSMNWYDNKLTFMGLAYSRMLIREK</sequence>
<dbReference type="InterPro" id="IPR020837">
    <property type="entry name" value="Fibrinogen_CS"/>
</dbReference>
<dbReference type="InterPro" id="IPR050373">
    <property type="entry name" value="Fibrinogen_C-term_domain"/>
</dbReference>
<dbReference type="InterPro" id="IPR036056">
    <property type="entry name" value="Fibrinogen-like_C"/>
</dbReference>
<evidence type="ECO:0000313" key="1">
    <source>
        <dbReference type="EnsemblMetazoa" id="AGAP011231-PA"/>
    </source>
</evidence>